<reference evidence="1" key="1">
    <citation type="submission" date="2014-09" db="EMBL/GenBank/DDBJ databases">
        <authorList>
            <person name="Magalhaes I.L.F."/>
            <person name="Oliveira U."/>
            <person name="Santos F.R."/>
            <person name="Vidigal T.H.D.A."/>
            <person name="Brescovit A.D."/>
            <person name="Santos A.J."/>
        </authorList>
    </citation>
    <scope>NUCLEOTIDE SEQUENCE</scope>
    <source>
        <tissue evidence="1">Shoot tissue taken approximately 20 cm above the soil surface</tissue>
    </source>
</reference>
<protein>
    <submittedName>
        <fullName evidence="1">COX17</fullName>
    </submittedName>
</protein>
<reference evidence="1" key="2">
    <citation type="journal article" date="2015" name="Data Brief">
        <title>Shoot transcriptome of the giant reed, Arundo donax.</title>
        <authorList>
            <person name="Barrero R.A."/>
            <person name="Guerrero F.D."/>
            <person name="Moolhuijzen P."/>
            <person name="Goolsby J.A."/>
            <person name="Tidwell J."/>
            <person name="Bellgard S.E."/>
            <person name="Bellgard M.I."/>
        </authorList>
    </citation>
    <scope>NUCLEOTIDE SEQUENCE</scope>
    <source>
        <tissue evidence="1">Shoot tissue taken approximately 20 cm above the soil surface</tissue>
    </source>
</reference>
<evidence type="ECO:0000313" key="1">
    <source>
        <dbReference type="EMBL" id="JAD62182.1"/>
    </source>
</evidence>
<organism evidence="1">
    <name type="scientific">Arundo donax</name>
    <name type="common">Giant reed</name>
    <name type="synonym">Donax arundinaceus</name>
    <dbReference type="NCBI Taxonomy" id="35708"/>
    <lineage>
        <taxon>Eukaryota</taxon>
        <taxon>Viridiplantae</taxon>
        <taxon>Streptophyta</taxon>
        <taxon>Embryophyta</taxon>
        <taxon>Tracheophyta</taxon>
        <taxon>Spermatophyta</taxon>
        <taxon>Magnoliopsida</taxon>
        <taxon>Liliopsida</taxon>
        <taxon>Poales</taxon>
        <taxon>Poaceae</taxon>
        <taxon>PACMAD clade</taxon>
        <taxon>Arundinoideae</taxon>
        <taxon>Arundineae</taxon>
        <taxon>Arundo</taxon>
    </lineage>
</organism>
<accession>A0A0A9BSE0</accession>
<dbReference type="EMBL" id="GBRH01235713">
    <property type="protein sequence ID" value="JAD62182.1"/>
    <property type="molecule type" value="Transcribed_RNA"/>
</dbReference>
<sequence length="28" mass="3238">MKAQLLQLLLLTQSQKRRYAARALIPRG</sequence>
<dbReference type="AlphaFoldDB" id="A0A0A9BSE0"/>
<name>A0A0A9BSE0_ARUDO</name>
<proteinExistence type="predicted"/>